<dbReference type="Pfam" id="PF03208">
    <property type="entry name" value="PRA1"/>
    <property type="match status" value="1"/>
</dbReference>
<dbReference type="GO" id="GO:0016192">
    <property type="term" value="P:vesicle-mediated transport"/>
    <property type="evidence" value="ECO:0007669"/>
    <property type="project" value="TreeGrafter"/>
</dbReference>
<dbReference type="GO" id="GO:0005794">
    <property type="term" value="C:Golgi apparatus"/>
    <property type="evidence" value="ECO:0007669"/>
    <property type="project" value="TreeGrafter"/>
</dbReference>
<comment type="similarity">
    <text evidence="3 7">Belongs to the PRA1 family.</text>
</comment>
<protein>
    <recommendedName>
        <fullName evidence="7">PRA1 family protein</fullName>
    </recommendedName>
</protein>
<sequence>MRSGEDRNQSQYTTIPISPADVISRSLHNLSAAAALRRIWPEFLGAGGGAVDRPHSLSDALDRLRKNFRRFRVNYAYITAVGGAVSLIGAPVALLAAVGVVALWLVLYFFREDPLVVSGYHISDRALLLGLVLVTIATAWFSSIGRNLVIGTGVGVAVCGLHGVLMNPEGFYLNENEATSANLIQPNAAS</sequence>
<gene>
    <name evidence="8" type="ORF">L484_005274</name>
</gene>
<feature type="transmembrane region" description="Helical" evidence="7">
    <location>
        <begin position="125"/>
        <end position="141"/>
    </location>
</feature>
<name>W9QQP4_9ROSA</name>
<dbReference type="eggNOG" id="KOG3142">
    <property type="taxonomic scope" value="Eukaryota"/>
</dbReference>
<dbReference type="GO" id="GO:0016020">
    <property type="term" value="C:membrane"/>
    <property type="evidence" value="ECO:0007669"/>
    <property type="project" value="UniProtKB-SubCell"/>
</dbReference>
<accession>W9QQP4</accession>
<feature type="transmembrane region" description="Helical" evidence="7">
    <location>
        <begin position="148"/>
        <end position="166"/>
    </location>
</feature>
<dbReference type="PANTHER" id="PTHR19317:SF53">
    <property type="entry name" value="PRA1 FAMILY PROTEIN G1"/>
    <property type="match status" value="1"/>
</dbReference>
<evidence type="ECO:0000256" key="6">
    <source>
        <dbReference type="ARBA" id="ARBA00023136"/>
    </source>
</evidence>
<keyword evidence="7" id="KW-0813">Transport</keyword>
<dbReference type="OrthoDB" id="63113at2759"/>
<feature type="transmembrane region" description="Helical" evidence="7">
    <location>
        <begin position="75"/>
        <end position="105"/>
    </location>
</feature>
<evidence type="ECO:0000256" key="1">
    <source>
        <dbReference type="ARBA" id="ARBA00002501"/>
    </source>
</evidence>
<dbReference type="KEGG" id="mnt:21388749"/>
<keyword evidence="5 7" id="KW-1133">Transmembrane helix</keyword>
<evidence type="ECO:0000256" key="4">
    <source>
        <dbReference type="ARBA" id="ARBA00022692"/>
    </source>
</evidence>
<comment type="subcellular location">
    <subcellularLocation>
        <location evidence="2">Endomembrane system</location>
        <topology evidence="2">Multi-pass membrane protein</topology>
    </subcellularLocation>
    <subcellularLocation>
        <location evidence="7">Membrane</location>
        <topology evidence="7">Multi-pass membrane protein</topology>
    </subcellularLocation>
</comment>
<reference evidence="9" key="1">
    <citation type="submission" date="2013-01" db="EMBL/GenBank/DDBJ databases">
        <title>Draft Genome Sequence of a Mulberry Tree, Morus notabilis C.K. Schneid.</title>
        <authorList>
            <person name="He N."/>
            <person name="Zhao S."/>
        </authorList>
    </citation>
    <scope>NUCLEOTIDE SEQUENCE</scope>
</reference>
<proteinExistence type="inferred from homology"/>
<evidence type="ECO:0000256" key="2">
    <source>
        <dbReference type="ARBA" id="ARBA00004127"/>
    </source>
</evidence>
<dbReference type="GO" id="GO:0005783">
    <property type="term" value="C:endoplasmic reticulum"/>
    <property type="evidence" value="ECO:0007669"/>
    <property type="project" value="UniProtKB-ARBA"/>
</dbReference>
<evidence type="ECO:0000256" key="3">
    <source>
        <dbReference type="ARBA" id="ARBA00006483"/>
    </source>
</evidence>
<organism evidence="8 9">
    <name type="scientific">Morus notabilis</name>
    <dbReference type="NCBI Taxonomy" id="981085"/>
    <lineage>
        <taxon>Eukaryota</taxon>
        <taxon>Viridiplantae</taxon>
        <taxon>Streptophyta</taxon>
        <taxon>Embryophyta</taxon>
        <taxon>Tracheophyta</taxon>
        <taxon>Spermatophyta</taxon>
        <taxon>Magnoliopsida</taxon>
        <taxon>eudicotyledons</taxon>
        <taxon>Gunneridae</taxon>
        <taxon>Pentapetalae</taxon>
        <taxon>rosids</taxon>
        <taxon>fabids</taxon>
        <taxon>Rosales</taxon>
        <taxon>Moraceae</taxon>
        <taxon>Moreae</taxon>
        <taxon>Morus</taxon>
    </lineage>
</organism>
<dbReference type="EMBL" id="KE344011">
    <property type="protein sequence ID" value="EXB50700.1"/>
    <property type="molecule type" value="Genomic_DNA"/>
</dbReference>
<dbReference type="Proteomes" id="UP000030645">
    <property type="component" value="Unassembled WGS sequence"/>
</dbReference>
<evidence type="ECO:0000313" key="8">
    <source>
        <dbReference type="EMBL" id="EXB50700.1"/>
    </source>
</evidence>
<keyword evidence="9" id="KW-1185">Reference proteome</keyword>
<dbReference type="PANTHER" id="PTHR19317">
    <property type="entry name" value="PRENYLATED RAB ACCEPTOR 1-RELATED"/>
    <property type="match status" value="1"/>
</dbReference>
<evidence type="ECO:0000256" key="7">
    <source>
        <dbReference type="RuleBase" id="RU363107"/>
    </source>
</evidence>
<dbReference type="AlphaFoldDB" id="W9QQP4"/>
<comment type="function">
    <text evidence="1 7">May be involved in both secretory and endocytic intracellular trafficking in the endosomal/prevacuolar compartments.</text>
</comment>
<dbReference type="InterPro" id="IPR004895">
    <property type="entry name" value="Prenylated_rab_accept_PRA1"/>
</dbReference>
<evidence type="ECO:0000256" key="5">
    <source>
        <dbReference type="ARBA" id="ARBA00022989"/>
    </source>
</evidence>
<evidence type="ECO:0000313" key="9">
    <source>
        <dbReference type="Proteomes" id="UP000030645"/>
    </source>
</evidence>
<keyword evidence="4 7" id="KW-0812">Transmembrane</keyword>
<keyword evidence="6 7" id="KW-0472">Membrane</keyword>